<dbReference type="EMBL" id="HBUF01078145">
    <property type="protein sequence ID" value="CAG6631898.1"/>
    <property type="molecule type" value="Transcribed_RNA"/>
</dbReference>
<sequence length="102" mass="11750">MSSLYSSVHNRRRLKSSSRTYSGTWAPPFSLGPSWSSCTSGRTPVWPLSSPSYWSLFRTFASPSITPMRITRATPCGPRSPHTPFWRCMCFYRWCTIVRPCY</sequence>
<protein>
    <submittedName>
        <fullName evidence="2">Uncharacterized protein</fullName>
    </submittedName>
</protein>
<evidence type="ECO:0000256" key="1">
    <source>
        <dbReference type="SAM" id="MobiDB-lite"/>
    </source>
</evidence>
<reference evidence="2" key="1">
    <citation type="submission" date="2021-05" db="EMBL/GenBank/DDBJ databases">
        <authorList>
            <person name="Alioto T."/>
            <person name="Alioto T."/>
            <person name="Gomez Garrido J."/>
        </authorList>
    </citation>
    <scope>NUCLEOTIDE SEQUENCE</scope>
</reference>
<organism evidence="2">
    <name type="scientific">Cacopsylla melanoneura</name>
    <dbReference type="NCBI Taxonomy" id="428564"/>
    <lineage>
        <taxon>Eukaryota</taxon>
        <taxon>Metazoa</taxon>
        <taxon>Ecdysozoa</taxon>
        <taxon>Arthropoda</taxon>
        <taxon>Hexapoda</taxon>
        <taxon>Insecta</taxon>
        <taxon>Pterygota</taxon>
        <taxon>Neoptera</taxon>
        <taxon>Paraneoptera</taxon>
        <taxon>Hemiptera</taxon>
        <taxon>Sternorrhyncha</taxon>
        <taxon>Psylloidea</taxon>
        <taxon>Psyllidae</taxon>
        <taxon>Psyllinae</taxon>
        <taxon>Cacopsylla</taxon>
    </lineage>
</organism>
<feature type="region of interest" description="Disordered" evidence="1">
    <location>
        <begin position="1"/>
        <end position="21"/>
    </location>
</feature>
<evidence type="ECO:0000313" key="2">
    <source>
        <dbReference type="EMBL" id="CAG6631901.1"/>
    </source>
</evidence>
<dbReference type="EMBL" id="HBUF01078146">
    <property type="protein sequence ID" value="CAG6631901.1"/>
    <property type="molecule type" value="Transcribed_RNA"/>
</dbReference>
<dbReference type="AlphaFoldDB" id="A0A8D8QHQ9"/>
<name>A0A8D8QHQ9_9HEMI</name>
<accession>A0A8D8QHQ9</accession>
<dbReference type="EMBL" id="HBUF01633542">
    <property type="protein sequence ID" value="CAG6783637.1"/>
    <property type="molecule type" value="Transcribed_RNA"/>
</dbReference>
<proteinExistence type="predicted"/>